<feature type="domain" description="R3H" evidence="14">
    <location>
        <begin position="158"/>
        <end position="222"/>
    </location>
</feature>
<dbReference type="Proteomes" id="UP000762676">
    <property type="component" value="Unassembled WGS sequence"/>
</dbReference>
<dbReference type="SUPFAM" id="SSF82708">
    <property type="entry name" value="R3H domain"/>
    <property type="match status" value="1"/>
</dbReference>
<organism evidence="15 16">
    <name type="scientific">Elysia marginata</name>
    <dbReference type="NCBI Taxonomy" id="1093978"/>
    <lineage>
        <taxon>Eukaryota</taxon>
        <taxon>Metazoa</taxon>
        <taxon>Spiralia</taxon>
        <taxon>Lophotrochozoa</taxon>
        <taxon>Mollusca</taxon>
        <taxon>Gastropoda</taxon>
        <taxon>Heterobranchia</taxon>
        <taxon>Euthyneura</taxon>
        <taxon>Panpulmonata</taxon>
        <taxon>Sacoglossa</taxon>
        <taxon>Placobranchoidea</taxon>
        <taxon>Plakobranchidae</taxon>
        <taxon>Elysia</taxon>
    </lineage>
</organism>
<dbReference type="GO" id="GO:0043139">
    <property type="term" value="F:5'-3' DNA helicase activity"/>
    <property type="evidence" value="ECO:0007669"/>
    <property type="project" value="TreeGrafter"/>
</dbReference>
<feature type="domain" description="AN1-type" evidence="13">
    <location>
        <begin position="471"/>
        <end position="520"/>
    </location>
</feature>
<evidence type="ECO:0000256" key="1">
    <source>
        <dbReference type="ARBA" id="ARBA00004123"/>
    </source>
</evidence>
<keyword evidence="6" id="KW-0347">Helicase</keyword>
<dbReference type="SMART" id="SM00393">
    <property type="entry name" value="R3H"/>
    <property type="match status" value="1"/>
</dbReference>
<feature type="compositionally biased region" description="Basic and acidic residues" evidence="12">
    <location>
        <begin position="422"/>
        <end position="439"/>
    </location>
</feature>
<keyword evidence="10" id="KW-0539">Nucleus</keyword>
<keyword evidence="2" id="KW-0479">Metal-binding</keyword>
<keyword evidence="5" id="KW-0378">Hydrolase</keyword>
<evidence type="ECO:0000256" key="2">
    <source>
        <dbReference type="ARBA" id="ARBA00022723"/>
    </source>
</evidence>
<evidence type="ECO:0000259" key="14">
    <source>
        <dbReference type="PROSITE" id="PS51061"/>
    </source>
</evidence>
<dbReference type="InterPro" id="IPR050534">
    <property type="entry name" value="Coronavir_polyprotein_1ab"/>
</dbReference>
<dbReference type="Gene3D" id="3.40.50.300">
    <property type="entry name" value="P-loop containing nucleotide triphosphate hydrolases"/>
    <property type="match status" value="1"/>
</dbReference>
<name>A0AAV4J8I2_9GAST</name>
<proteinExistence type="predicted"/>
<dbReference type="SMART" id="SM00154">
    <property type="entry name" value="ZnF_AN1"/>
    <property type="match status" value="1"/>
</dbReference>
<keyword evidence="7" id="KW-0862">Zinc</keyword>
<keyword evidence="15" id="KW-0238">DNA-binding</keyword>
<dbReference type="Pfam" id="PF01424">
    <property type="entry name" value="R3H"/>
    <property type="match status" value="1"/>
</dbReference>
<dbReference type="Pfam" id="PF01428">
    <property type="entry name" value="zf-AN1"/>
    <property type="match status" value="1"/>
</dbReference>
<keyword evidence="9" id="KW-0694">RNA-binding</keyword>
<dbReference type="GO" id="GO:0003677">
    <property type="term" value="F:DNA binding"/>
    <property type="evidence" value="ECO:0007669"/>
    <property type="project" value="UniProtKB-KW"/>
</dbReference>
<gene>
    <name evidence="15" type="ORF">ElyMa_006808800</name>
</gene>
<feature type="region of interest" description="Disordered" evidence="12">
    <location>
        <begin position="127"/>
        <end position="149"/>
    </location>
</feature>
<dbReference type="PROSITE" id="PS51039">
    <property type="entry name" value="ZF_AN1"/>
    <property type="match status" value="1"/>
</dbReference>
<evidence type="ECO:0000256" key="6">
    <source>
        <dbReference type="ARBA" id="ARBA00022806"/>
    </source>
</evidence>
<dbReference type="PANTHER" id="PTHR43788:SF8">
    <property type="entry name" value="DNA-BINDING PROTEIN SMUBP-2"/>
    <property type="match status" value="1"/>
</dbReference>
<dbReference type="GO" id="GO:0005634">
    <property type="term" value="C:nucleus"/>
    <property type="evidence" value="ECO:0007669"/>
    <property type="project" value="UniProtKB-SubCell"/>
</dbReference>
<dbReference type="InterPro" id="IPR000058">
    <property type="entry name" value="Znf_AN1"/>
</dbReference>
<feature type="region of interest" description="Disordered" evidence="12">
    <location>
        <begin position="531"/>
        <end position="573"/>
    </location>
</feature>
<dbReference type="InterPro" id="IPR001374">
    <property type="entry name" value="R3H_dom"/>
</dbReference>
<keyword evidence="4 11" id="KW-0863">Zinc-finger</keyword>
<dbReference type="Gene3D" id="4.10.1110.10">
    <property type="entry name" value="AN1-like Zinc finger"/>
    <property type="match status" value="1"/>
</dbReference>
<evidence type="ECO:0000259" key="13">
    <source>
        <dbReference type="PROSITE" id="PS51039"/>
    </source>
</evidence>
<feature type="region of interest" description="Disordered" evidence="12">
    <location>
        <begin position="394"/>
        <end position="451"/>
    </location>
</feature>
<dbReference type="EMBL" id="BMAT01013632">
    <property type="protein sequence ID" value="GFS16911.1"/>
    <property type="molecule type" value="Genomic_DNA"/>
</dbReference>
<evidence type="ECO:0000256" key="11">
    <source>
        <dbReference type="PROSITE-ProRule" id="PRU00449"/>
    </source>
</evidence>
<dbReference type="GO" id="GO:0005524">
    <property type="term" value="F:ATP binding"/>
    <property type="evidence" value="ECO:0007669"/>
    <property type="project" value="UniProtKB-KW"/>
</dbReference>
<evidence type="ECO:0000256" key="12">
    <source>
        <dbReference type="SAM" id="MobiDB-lite"/>
    </source>
</evidence>
<comment type="caution">
    <text evidence="15">The sequence shown here is derived from an EMBL/GenBank/DDBJ whole genome shotgun (WGS) entry which is preliminary data.</text>
</comment>
<evidence type="ECO:0000256" key="4">
    <source>
        <dbReference type="ARBA" id="ARBA00022771"/>
    </source>
</evidence>
<keyword evidence="8" id="KW-0067">ATP-binding</keyword>
<dbReference type="InterPro" id="IPR041679">
    <property type="entry name" value="DNA2/NAM7-like_C"/>
</dbReference>
<evidence type="ECO:0000256" key="7">
    <source>
        <dbReference type="ARBA" id="ARBA00022833"/>
    </source>
</evidence>
<evidence type="ECO:0000256" key="3">
    <source>
        <dbReference type="ARBA" id="ARBA00022741"/>
    </source>
</evidence>
<dbReference type="Gene3D" id="3.30.1370.50">
    <property type="entry name" value="R3H-like domain"/>
    <property type="match status" value="1"/>
</dbReference>
<dbReference type="AlphaFoldDB" id="A0AAV4J8I2"/>
<evidence type="ECO:0000256" key="5">
    <source>
        <dbReference type="ARBA" id="ARBA00022801"/>
    </source>
</evidence>
<dbReference type="CDD" id="cd18808">
    <property type="entry name" value="SF1_C_Upf1"/>
    <property type="match status" value="1"/>
</dbReference>
<evidence type="ECO:0000256" key="10">
    <source>
        <dbReference type="ARBA" id="ARBA00023242"/>
    </source>
</evidence>
<dbReference type="PANTHER" id="PTHR43788">
    <property type="entry name" value="DNA2/NAM7 HELICASE FAMILY MEMBER"/>
    <property type="match status" value="1"/>
</dbReference>
<evidence type="ECO:0000256" key="8">
    <source>
        <dbReference type="ARBA" id="ARBA00022840"/>
    </source>
</evidence>
<dbReference type="FunFam" id="3.30.1370.50:FF:000002">
    <property type="entry name" value="Immunoglobulin mu DNA-binding protein 2"/>
    <property type="match status" value="1"/>
</dbReference>
<evidence type="ECO:0000313" key="16">
    <source>
        <dbReference type="Proteomes" id="UP000762676"/>
    </source>
</evidence>
<dbReference type="InterPro" id="IPR035896">
    <property type="entry name" value="AN1-like_Znf"/>
</dbReference>
<dbReference type="GO" id="GO:0005737">
    <property type="term" value="C:cytoplasm"/>
    <property type="evidence" value="ECO:0007669"/>
    <property type="project" value="TreeGrafter"/>
</dbReference>
<dbReference type="InterPro" id="IPR027417">
    <property type="entry name" value="P-loop_NTPase"/>
</dbReference>
<accession>A0AAV4J8I2</accession>
<feature type="compositionally biased region" description="Basic and acidic residues" evidence="12">
    <location>
        <begin position="537"/>
        <end position="573"/>
    </location>
</feature>
<protein>
    <submittedName>
        <fullName evidence="15">DNA-binding protein SMUBP-2</fullName>
    </submittedName>
</protein>
<dbReference type="PROSITE" id="PS51061">
    <property type="entry name" value="R3H"/>
    <property type="match status" value="1"/>
</dbReference>
<dbReference type="SUPFAM" id="SSF118310">
    <property type="entry name" value="AN1-like Zinc finger"/>
    <property type="match status" value="1"/>
</dbReference>
<dbReference type="GO" id="GO:0003723">
    <property type="term" value="F:RNA binding"/>
    <property type="evidence" value="ECO:0007669"/>
    <property type="project" value="UniProtKB-KW"/>
</dbReference>
<evidence type="ECO:0000313" key="15">
    <source>
        <dbReference type="EMBL" id="GFS16911.1"/>
    </source>
</evidence>
<sequence>MRDEERLGGDSEKNERGLLHVDLLRDRLFSQHPGLEVKSVDGFQGREKEAVVISMVRSNATGEVGFLSEKRRINVAVTRARRHLAVICDSDTVCNDPFIASLINYMTDRGDVLSAHQILENLPVSHRPRQPQAHRNLKEANGLKTKDRRAPAPMVTKEEKAKQFRQQLAAFLSDTSKTVLDFPSSLNSHDRMVVHEVAEELGLDHTSTGEGKARHIQITKKHDEPIHKARPQESLAREEISASDKCGIDVELSERVIHEISGAKNIDNSLKDDNVMSATKDHVEPIGETANMELGLMPESSSQDSSRINSFFESKHESVIKSSEAESSVCISGAIPSISGNCKIELGSFSKTDEKRTEIKEKPKPEDTSICHYCQRNIPTNNKSLHELHCCRQSRSSTAPSDRNDTRQMDSGGGGGGKGARKKDNMKKQDSQPVKEKKEKVKPKVSQVQKASEVLSKIPDDDFDALISTITALDGKCAFRKCKTLTTTLGRQCGLCDRRFCLAHLTPEIHGCGQAAKEQARRNISREGVLFSGSGVPDKKPNAARRANLEHRMEKKKEELAKARARQVDKKKS</sequence>
<dbReference type="SUPFAM" id="SSF52540">
    <property type="entry name" value="P-loop containing nucleoside triphosphate hydrolases"/>
    <property type="match status" value="1"/>
</dbReference>
<dbReference type="Pfam" id="PF13087">
    <property type="entry name" value="AAA_12"/>
    <property type="match status" value="1"/>
</dbReference>
<dbReference type="InterPro" id="IPR047187">
    <property type="entry name" value="SF1_C_Upf1"/>
</dbReference>
<dbReference type="GO" id="GO:0008270">
    <property type="term" value="F:zinc ion binding"/>
    <property type="evidence" value="ECO:0007669"/>
    <property type="project" value="UniProtKB-KW"/>
</dbReference>
<evidence type="ECO:0000256" key="9">
    <source>
        <dbReference type="ARBA" id="ARBA00022884"/>
    </source>
</evidence>
<keyword evidence="16" id="KW-1185">Reference proteome</keyword>
<comment type="subcellular location">
    <subcellularLocation>
        <location evidence="1">Nucleus</location>
    </subcellularLocation>
</comment>
<dbReference type="GO" id="GO:0016787">
    <property type="term" value="F:hydrolase activity"/>
    <property type="evidence" value="ECO:0007669"/>
    <property type="project" value="UniProtKB-KW"/>
</dbReference>
<dbReference type="InterPro" id="IPR036867">
    <property type="entry name" value="R3H_dom_sf"/>
</dbReference>
<keyword evidence="3" id="KW-0547">Nucleotide-binding</keyword>
<reference evidence="15 16" key="1">
    <citation type="journal article" date="2021" name="Elife">
        <title>Chloroplast acquisition without the gene transfer in kleptoplastic sea slugs, Plakobranchus ocellatus.</title>
        <authorList>
            <person name="Maeda T."/>
            <person name="Takahashi S."/>
            <person name="Yoshida T."/>
            <person name="Shimamura S."/>
            <person name="Takaki Y."/>
            <person name="Nagai Y."/>
            <person name="Toyoda A."/>
            <person name="Suzuki Y."/>
            <person name="Arimoto A."/>
            <person name="Ishii H."/>
            <person name="Satoh N."/>
            <person name="Nishiyama T."/>
            <person name="Hasebe M."/>
            <person name="Maruyama T."/>
            <person name="Minagawa J."/>
            <person name="Obokata J."/>
            <person name="Shigenobu S."/>
        </authorList>
    </citation>
    <scope>NUCLEOTIDE SEQUENCE [LARGE SCALE GENOMIC DNA]</scope>
</reference>